<evidence type="ECO:0000313" key="1">
    <source>
        <dbReference type="EMBL" id="CAH7682869.1"/>
    </source>
</evidence>
<organism evidence="1 2">
    <name type="scientific">Phakopsora pachyrhizi</name>
    <name type="common">Asian soybean rust disease fungus</name>
    <dbReference type="NCBI Taxonomy" id="170000"/>
    <lineage>
        <taxon>Eukaryota</taxon>
        <taxon>Fungi</taxon>
        <taxon>Dikarya</taxon>
        <taxon>Basidiomycota</taxon>
        <taxon>Pucciniomycotina</taxon>
        <taxon>Pucciniomycetes</taxon>
        <taxon>Pucciniales</taxon>
        <taxon>Phakopsoraceae</taxon>
        <taxon>Phakopsora</taxon>
    </lineage>
</organism>
<protein>
    <submittedName>
        <fullName evidence="1">Uncharacterized protein</fullName>
    </submittedName>
</protein>
<sequence length="80" mass="8913">MSISVSSTILLPPGLQSLTVTPVEPSPMRLIPWLQSVIIQSCSYCFLKPFRYSERFSSSRWRGLILIATAVKSLICSSHV</sequence>
<dbReference type="AlphaFoldDB" id="A0AAV0B9G2"/>
<dbReference type="Proteomes" id="UP001153365">
    <property type="component" value="Unassembled WGS sequence"/>
</dbReference>
<proteinExistence type="predicted"/>
<reference evidence="1" key="1">
    <citation type="submission" date="2022-06" db="EMBL/GenBank/DDBJ databases">
        <authorList>
            <consortium name="SYNGENTA / RWTH Aachen University"/>
        </authorList>
    </citation>
    <scope>NUCLEOTIDE SEQUENCE</scope>
</reference>
<dbReference type="EMBL" id="CALTRL010004325">
    <property type="protein sequence ID" value="CAH7682869.1"/>
    <property type="molecule type" value="Genomic_DNA"/>
</dbReference>
<gene>
    <name evidence="1" type="ORF">PPACK8108_LOCUS16023</name>
</gene>
<accession>A0AAV0B9G2</accession>
<evidence type="ECO:0000313" key="2">
    <source>
        <dbReference type="Proteomes" id="UP001153365"/>
    </source>
</evidence>
<keyword evidence="2" id="KW-1185">Reference proteome</keyword>
<comment type="caution">
    <text evidence="1">The sequence shown here is derived from an EMBL/GenBank/DDBJ whole genome shotgun (WGS) entry which is preliminary data.</text>
</comment>
<name>A0AAV0B9G2_PHAPC</name>